<gene>
    <name evidence="6" type="ORF">G3I59_14045</name>
</gene>
<dbReference type="InterPro" id="IPR017871">
    <property type="entry name" value="ABC_transporter-like_CS"/>
</dbReference>
<keyword evidence="7" id="KW-1185">Reference proteome</keyword>
<feature type="domain" description="ABC transporter" evidence="5">
    <location>
        <begin position="8"/>
        <end position="248"/>
    </location>
</feature>
<evidence type="ECO:0000256" key="3">
    <source>
        <dbReference type="ARBA" id="ARBA00022741"/>
    </source>
</evidence>
<evidence type="ECO:0000313" key="6">
    <source>
        <dbReference type="EMBL" id="NEC56677.1"/>
    </source>
</evidence>
<accession>A0ABX0BM26</accession>
<dbReference type="InterPro" id="IPR013563">
    <property type="entry name" value="Oligopep_ABC_C"/>
</dbReference>
<keyword evidence="4 6" id="KW-0067">ATP-binding</keyword>
<keyword evidence="2" id="KW-0813">Transport</keyword>
<evidence type="ECO:0000313" key="7">
    <source>
        <dbReference type="Proteomes" id="UP000470404"/>
    </source>
</evidence>
<dbReference type="Gene3D" id="3.40.50.300">
    <property type="entry name" value="P-loop containing nucleotide triphosphate hydrolases"/>
    <property type="match status" value="1"/>
</dbReference>
<keyword evidence="3" id="KW-0547">Nucleotide-binding</keyword>
<dbReference type="PROSITE" id="PS50893">
    <property type="entry name" value="ABC_TRANSPORTER_2"/>
    <property type="match status" value="1"/>
</dbReference>
<evidence type="ECO:0000256" key="2">
    <source>
        <dbReference type="ARBA" id="ARBA00022448"/>
    </source>
</evidence>
<dbReference type="GO" id="GO:0005524">
    <property type="term" value="F:ATP binding"/>
    <property type="evidence" value="ECO:0007669"/>
    <property type="project" value="UniProtKB-KW"/>
</dbReference>
<sequence length="266" mass="28821">MTEPKSLLEVRDLTVAFGRSTALDRVSLALDDGGTLGLVGESGSGKSTLGHAVLGLLRPASGSIRFRGEDITHRTERRRRALSRQLQIVFQDPYSSLNPSRTVGSTLAEPLRVHARSASRADSAARVAAALEEVGLPRGAANRYPAQFSGGQRQRIAIARALIVEPRLVVCDEPTSALDLSVQAQILNLLLALQERHDLSYLFISHDIDVVRHMAHRIAVLRQGRIVEQGPAADVTDRPGHPYTRSLLAAVPVPNPNARTIVEAQH</sequence>
<protein>
    <submittedName>
        <fullName evidence="6">ABC transporter ATP-binding protein</fullName>
    </submittedName>
</protein>
<dbReference type="InterPro" id="IPR027417">
    <property type="entry name" value="P-loop_NTPase"/>
</dbReference>
<comment type="similarity">
    <text evidence="1">Belongs to the ABC transporter superfamily.</text>
</comment>
<dbReference type="Proteomes" id="UP000470404">
    <property type="component" value="Unassembled WGS sequence"/>
</dbReference>
<evidence type="ECO:0000256" key="1">
    <source>
        <dbReference type="ARBA" id="ARBA00005417"/>
    </source>
</evidence>
<dbReference type="SMART" id="SM00382">
    <property type="entry name" value="AAA"/>
    <property type="match status" value="1"/>
</dbReference>
<evidence type="ECO:0000259" key="5">
    <source>
        <dbReference type="PROSITE" id="PS50893"/>
    </source>
</evidence>
<dbReference type="SUPFAM" id="SSF52540">
    <property type="entry name" value="P-loop containing nucleoside triphosphate hydrolases"/>
    <property type="match status" value="1"/>
</dbReference>
<comment type="caution">
    <text evidence="6">The sequence shown here is derived from an EMBL/GenBank/DDBJ whole genome shotgun (WGS) entry which is preliminary data.</text>
</comment>
<name>A0ABX0BM26_9PSEU</name>
<dbReference type="CDD" id="cd03257">
    <property type="entry name" value="ABC_NikE_OppD_transporters"/>
    <property type="match status" value="1"/>
</dbReference>
<reference evidence="6 7" key="1">
    <citation type="submission" date="2020-01" db="EMBL/GenBank/DDBJ databases">
        <title>Insect and environment-associated Actinomycetes.</title>
        <authorList>
            <person name="Currrie C."/>
            <person name="Chevrette M."/>
            <person name="Carlson C."/>
            <person name="Stubbendieck R."/>
            <person name="Wendt-Pienkowski E."/>
        </authorList>
    </citation>
    <scope>NUCLEOTIDE SEQUENCE [LARGE SCALE GENOMIC DNA]</scope>
    <source>
        <strain evidence="6 7">SID8386</strain>
    </source>
</reference>
<evidence type="ECO:0000256" key="4">
    <source>
        <dbReference type="ARBA" id="ARBA00022840"/>
    </source>
</evidence>
<dbReference type="InterPro" id="IPR003593">
    <property type="entry name" value="AAA+_ATPase"/>
</dbReference>
<dbReference type="InterPro" id="IPR050319">
    <property type="entry name" value="ABC_transp_ATP-bind"/>
</dbReference>
<proteinExistence type="inferred from homology"/>
<dbReference type="PANTHER" id="PTHR43776:SF7">
    <property type="entry name" value="D,D-DIPEPTIDE TRANSPORT ATP-BINDING PROTEIN DDPF-RELATED"/>
    <property type="match status" value="1"/>
</dbReference>
<dbReference type="Pfam" id="PF08352">
    <property type="entry name" value="oligo_HPY"/>
    <property type="match status" value="1"/>
</dbReference>
<dbReference type="PROSITE" id="PS00211">
    <property type="entry name" value="ABC_TRANSPORTER_1"/>
    <property type="match status" value="1"/>
</dbReference>
<dbReference type="RefSeq" id="WP_067594630.1">
    <property type="nucleotide sequence ID" value="NZ_JAAGNC010000075.1"/>
</dbReference>
<organism evidence="6 7">
    <name type="scientific">Amycolatopsis rubida</name>
    <dbReference type="NCBI Taxonomy" id="112413"/>
    <lineage>
        <taxon>Bacteria</taxon>
        <taxon>Bacillati</taxon>
        <taxon>Actinomycetota</taxon>
        <taxon>Actinomycetes</taxon>
        <taxon>Pseudonocardiales</taxon>
        <taxon>Pseudonocardiaceae</taxon>
        <taxon>Amycolatopsis</taxon>
    </lineage>
</organism>
<dbReference type="EMBL" id="JAAGNC010000075">
    <property type="protein sequence ID" value="NEC56677.1"/>
    <property type="molecule type" value="Genomic_DNA"/>
</dbReference>
<dbReference type="InterPro" id="IPR003439">
    <property type="entry name" value="ABC_transporter-like_ATP-bd"/>
</dbReference>
<dbReference type="PANTHER" id="PTHR43776">
    <property type="entry name" value="TRANSPORT ATP-BINDING PROTEIN"/>
    <property type="match status" value="1"/>
</dbReference>
<dbReference type="Pfam" id="PF00005">
    <property type="entry name" value="ABC_tran"/>
    <property type="match status" value="1"/>
</dbReference>